<evidence type="ECO:0000313" key="3">
    <source>
        <dbReference type="Proteomes" id="UP001595993"/>
    </source>
</evidence>
<reference evidence="3" key="1">
    <citation type="journal article" date="2019" name="Int. J. Syst. Evol. Microbiol.">
        <title>The Global Catalogue of Microorganisms (GCM) 10K type strain sequencing project: providing services to taxonomists for standard genome sequencing and annotation.</title>
        <authorList>
            <consortium name="The Broad Institute Genomics Platform"/>
            <consortium name="The Broad Institute Genome Sequencing Center for Infectious Disease"/>
            <person name="Wu L."/>
            <person name="Ma J."/>
        </authorList>
    </citation>
    <scope>NUCLEOTIDE SEQUENCE [LARGE SCALE GENOMIC DNA]</scope>
    <source>
        <strain evidence="3">CGMCC 4.7139</strain>
    </source>
</reference>
<protein>
    <recommendedName>
        <fullName evidence="4">Lipoprotein</fullName>
    </recommendedName>
</protein>
<organism evidence="2 3">
    <name type="scientific">Streptomyces maoxianensis</name>
    <dbReference type="NCBI Taxonomy" id="1459942"/>
    <lineage>
        <taxon>Bacteria</taxon>
        <taxon>Bacillati</taxon>
        <taxon>Actinomycetota</taxon>
        <taxon>Actinomycetes</taxon>
        <taxon>Kitasatosporales</taxon>
        <taxon>Streptomycetaceae</taxon>
        <taxon>Streptomyces</taxon>
    </lineage>
</organism>
<name>A0ABV9G729_9ACTN</name>
<sequence>MRIRASRSVSLLAGVALAGAGLGAVSGCGSQNAAVGGTDVLADRARQVAEAWDGSTAAAAWRAGYHPMGEAVQLPRGGLRSPADTQAYEDQSFVLRGELPDTWPKDGQVTWAAGESLTRPLMGADESYKTLAGTRVNGKPHLTVTRVKLGEMRVATSRGPATVPAWLFTLDGYAAPLKQAAAIPSKSPRPPIRPARDIPGHPLNRLIQIAADGRSVTVVALHRVCDDGPAVDVLETSGSVVLSASVKDRKDSGNCTKQAKMQQVSVKLEHPVGDRVLLDARTGQPVPYKGLHGISPSGS</sequence>
<gene>
    <name evidence="2" type="ORF">ACFO9E_13030</name>
</gene>
<dbReference type="Proteomes" id="UP001595993">
    <property type="component" value="Unassembled WGS sequence"/>
</dbReference>
<feature type="signal peptide" evidence="1">
    <location>
        <begin position="1"/>
        <end position="20"/>
    </location>
</feature>
<accession>A0ABV9G729</accession>
<dbReference type="EMBL" id="JBHSFE010000010">
    <property type="protein sequence ID" value="MFC4608737.1"/>
    <property type="molecule type" value="Genomic_DNA"/>
</dbReference>
<feature type="chain" id="PRO_5047067699" description="Lipoprotein" evidence="1">
    <location>
        <begin position="21"/>
        <end position="299"/>
    </location>
</feature>
<dbReference type="RefSeq" id="WP_381194589.1">
    <property type="nucleotide sequence ID" value="NZ_JBHSFE010000010.1"/>
</dbReference>
<dbReference type="PROSITE" id="PS51257">
    <property type="entry name" value="PROKAR_LIPOPROTEIN"/>
    <property type="match status" value="1"/>
</dbReference>
<evidence type="ECO:0000313" key="2">
    <source>
        <dbReference type="EMBL" id="MFC4608737.1"/>
    </source>
</evidence>
<evidence type="ECO:0008006" key="4">
    <source>
        <dbReference type="Google" id="ProtNLM"/>
    </source>
</evidence>
<comment type="caution">
    <text evidence="2">The sequence shown here is derived from an EMBL/GenBank/DDBJ whole genome shotgun (WGS) entry which is preliminary data.</text>
</comment>
<keyword evidence="1" id="KW-0732">Signal</keyword>
<evidence type="ECO:0000256" key="1">
    <source>
        <dbReference type="SAM" id="SignalP"/>
    </source>
</evidence>
<proteinExistence type="predicted"/>
<keyword evidence="3" id="KW-1185">Reference proteome</keyword>